<dbReference type="GO" id="GO:0006817">
    <property type="term" value="P:phosphate ion transport"/>
    <property type="evidence" value="ECO:0007669"/>
    <property type="project" value="TreeGrafter"/>
</dbReference>
<keyword evidence="11" id="KW-1185">Reference proteome</keyword>
<evidence type="ECO:0000256" key="1">
    <source>
        <dbReference type="ARBA" id="ARBA00004141"/>
    </source>
</evidence>
<feature type="domain" description="EXS" evidence="8">
    <location>
        <begin position="395"/>
        <end position="590"/>
    </location>
</feature>
<feature type="domain" description="SPX" evidence="9">
    <location>
        <begin position="1"/>
        <end position="197"/>
    </location>
</feature>
<organism evidence="10 11">
    <name type="scientific">Rhizophlyctis rosea</name>
    <dbReference type="NCBI Taxonomy" id="64517"/>
    <lineage>
        <taxon>Eukaryota</taxon>
        <taxon>Fungi</taxon>
        <taxon>Fungi incertae sedis</taxon>
        <taxon>Chytridiomycota</taxon>
        <taxon>Chytridiomycota incertae sedis</taxon>
        <taxon>Chytridiomycetes</taxon>
        <taxon>Rhizophlyctidales</taxon>
        <taxon>Rhizophlyctidaceae</taxon>
        <taxon>Rhizophlyctis</taxon>
    </lineage>
</organism>
<dbReference type="PANTHER" id="PTHR10783:SF103">
    <property type="entry name" value="SOLUTE CARRIER FAMILY 53 MEMBER 1"/>
    <property type="match status" value="1"/>
</dbReference>
<dbReference type="GO" id="GO:0000822">
    <property type="term" value="F:inositol hexakisphosphate binding"/>
    <property type="evidence" value="ECO:0007669"/>
    <property type="project" value="TreeGrafter"/>
</dbReference>
<dbReference type="InterPro" id="IPR004342">
    <property type="entry name" value="EXS_C"/>
</dbReference>
<keyword evidence="5 7" id="KW-0472">Membrane</keyword>
<feature type="transmembrane region" description="Helical" evidence="7">
    <location>
        <begin position="335"/>
        <end position="355"/>
    </location>
</feature>
<feature type="region of interest" description="Disordered" evidence="6">
    <location>
        <begin position="102"/>
        <end position="139"/>
    </location>
</feature>
<feature type="compositionally biased region" description="Basic residues" evidence="6">
    <location>
        <begin position="599"/>
        <end position="614"/>
    </location>
</feature>
<dbReference type="GO" id="GO:0005886">
    <property type="term" value="C:plasma membrane"/>
    <property type="evidence" value="ECO:0007669"/>
    <property type="project" value="TreeGrafter"/>
</dbReference>
<proteinExistence type="inferred from homology"/>
<evidence type="ECO:0000256" key="2">
    <source>
        <dbReference type="ARBA" id="ARBA00009665"/>
    </source>
</evidence>
<feature type="region of interest" description="Disordered" evidence="6">
    <location>
        <begin position="595"/>
        <end position="614"/>
    </location>
</feature>
<dbReference type="EMBL" id="JADGJD010000002">
    <property type="protein sequence ID" value="KAJ3057519.1"/>
    <property type="molecule type" value="Genomic_DNA"/>
</dbReference>
<dbReference type="GO" id="GO:0005794">
    <property type="term" value="C:Golgi apparatus"/>
    <property type="evidence" value="ECO:0007669"/>
    <property type="project" value="TreeGrafter"/>
</dbReference>
<sequence length="614" mass="71292">MSMPQVEDESFNAVLEESELSPAIRKFFLQLDKELSKADNFFCSKLQECQNLLRNLREQVSIVQRQEDNPPPSREGSEEDLLPHNQVLKRFASTAVKLVRKQNRMRPSVNPQRATTDDDSNDVEFGRDDSSPDSSGLDNVVAVSKRPRERLRKAMLEYYRLLELLKNFRIMNNTAVIKIMKKFDKTVSMYGMSIFETRATATAIFDEERGKKGVDDLLHATEELYASTFESGNRHTAMRQLRVPDPNEVHHEFTSWRTGLMIGLSIPVIYLSLRAAFTNRASVDDQLILQIYAGYSVPILFLFYASLLLIIWEKYHVNWVLVFELDPRDFLPPEAFSELASVLLFLFRIVASGFFPVQFRDFFITDLVSSMTYTFTSLAVLECATRNRFEDLADNCRIDKSWVVPALTAIPAYLRLAQCIRRYYDDRLVHPHLTNAMKYFLTLSVIFLSAASRILDSVAWRVVWIATALIASSYATCWDVYFDWGLLRKNKEHLYLRKVLVYPAWTYYAAMPLNFILRLSWVFLLSPNNWGLVQDSRILVYFQALLELFRRFVWSIFRMENEHTNNIGRYRAVTDVPLPFRINIVPQSSLELEETGSIRSRRGRHSRGRSVAKE</sequence>
<dbReference type="PROSITE" id="PS51380">
    <property type="entry name" value="EXS"/>
    <property type="match status" value="1"/>
</dbReference>
<protein>
    <submittedName>
        <fullName evidence="10">Uncharacterized protein</fullName>
    </submittedName>
</protein>
<gene>
    <name evidence="10" type="ORF">HK097_004041</name>
</gene>
<dbReference type="AlphaFoldDB" id="A0AAD5XAH7"/>
<feature type="region of interest" description="Disordered" evidence="6">
    <location>
        <begin position="63"/>
        <end position="83"/>
    </location>
</feature>
<comment type="caution">
    <text evidence="10">The sequence shown here is derived from an EMBL/GenBank/DDBJ whole genome shotgun (WGS) entry which is preliminary data.</text>
</comment>
<dbReference type="PANTHER" id="PTHR10783">
    <property type="entry name" value="XENOTROPIC AND POLYTROPIC RETROVIRUS RECEPTOR 1-RELATED"/>
    <property type="match status" value="1"/>
</dbReference>
<name>A0AAD5XAH7_9FUNG</name>
<evidence type="ECO:0000256" key="7">
    <source>
        <dbReference type="SAM" id="Phobius"/>
    </source>
</evidence>
<feature type="transmembrane region" description="Helical" evidence="7">
    <location>
        <begin position="461"/>
        <end position="484"/>
    </location>
</feature>
<dbReference type="Proteomes" id="UP001212841">
    <property type="component" value="Unassembled WGS sequence"/>
</dbReference>
<feature type="transmembrane region" description="Helical" evidence="7">
    <location>
        <begin position="256"/>
        <end position="277"/>
    </location>
</feature>
<evidence type="ECO:0000313" key="11">
    <source>
        <dbReference type="Proteomes" id="UP001212841"/>
    </source>
</evidence>
<reference evidence="10" key="1">
    <citation type="submission" date="2020-05" db="EMBL/GenBank/DDBJ databases">
        <title>Phylogenomic resolution of chytrid fungi.</title>
        <authorList>
            <person name="Stajich J.E."/>
            <person name="Amses K."/>
            <person name="Simmons R."/>
            <person name="Seto K."/>
            <person name="Myers J."/>
            <person name="Bonds A."/>
            <person name="Quandt C.A."/>
            <person name="Barry K."/>
            <person name="Liu P."/>
            <person name="Grigoriev I."/>
            <person name="Longcore J.E."/>
            <person name="James T.Y."/>
        </authorList>
    </citation>
    <scope>NUCLEOTIDE SEQUENCE</scope>
    <source>
        <strain evidence="10">JEL0318</strain>
    </source>
</reference>
<dbReference type="GO" id="GO:0016036">
    <property type="term" value="P:cellular response to phosphate starvation"/>
    <property type="evidence" value="ECO:0007669"/>
    <property type="project" value="TreeGrafter"/>
</dbReference>
<feature type="transmembrane region" description="Helical" evidence="7">
    <location>
        <begin position="505"/>
        <end position="526"/>
    </location>
</feature>
<dbReference type="Pfam" id="PF03105">
    <property type="entry name" value="SPX"/>
    <property type="match status" value="1"/>
</dbReference>
<evidence type="ECO:0000256" key="3">
    <source>
        <dbReference type="ARBA" id="ARBA00022692"/>
    </source>
</evidence>
<evidence type="ECO:0000259" key="9">
    <source>
        <dbReference type="PROSITE" id="PS51382"/>
    </source>
</evidence>
<dbReference type="InterPro" id="IPR004331">
    <property type="entry name" value="SPX_dom"/>
</dbReference>
<evidence type="ECO:0000256" key="4">
    <source>
        <dbReference type="ARBA" id="ARBA00022989"/>
    </source>
</evidence>
<dbReference type="PROSITE" id="PS51382">
    <property type="entry name" value="SPX"/>
    <property type="match status" value="1"/>
</dbReference>
<keyword evidence="3 7" id="KW-0812">Transmembrane</keyword>
<keyword evidence="4 7" id="KW-1133">Transmembrane helix</keyword>
<evidence type="ECO:0000313" key="10">
    <source>
        <dbReference type="EMBL" id="KAJ3057519.1"/>
    </source>
</evidence>
<feature type="transmembrane region" description="Helical" evidence="7">
    <location>
        <begin position="436"/>
        <end position="455"/>
    </location>
</feature>
<dbReference type="Pfam" id="PF03124">
    <property type="entry name" value="EXS"/>
    <property type="match status" value="1"/>
</dbReference>
<evidence type="ECO:0000256" key="6">
    <source>
        <dbReference type="SAM" id="MobiDB-lite"/>
    </source>
</evidence>
<comment type="similarity">
    <text evidence="2">Belongs to the SYG1 (TC 2.A.94) family.</text>
</comment>
<evidence type="ECO:0000259" key="8">
    <source>
        <dbReference type="PROSITE" id="PS51380"/>
    </source>
</evidence>
<accession>A0AAD5XAH7</accession>
<evidence type="ECO:0000256" key="5">
    <source>
        <dbReference type="ARBA" id="ARBA00023136"/>
    </source>
</evidence>
<feature type="transmembrane region" description="Helical" evidence="7">
    <location>
        <begin position="289"/>
        <end position="312"/>
    </location>
</feature>
<comment type="subcellular location">
    <subcellularLocation>
        <location evidence="1">Membrane</location>
        <topology evidence="1">Multi-pass membrane protein</topology>
    </subcellularLocation>
</comment>